<organism evidence="2">
    <name type="scientific">Salvia splendens</name>
    <name type="common">Scarlet sage</name>
    <dbReference type="NCBI Taxonomy" id="180675"/>
    <lineage>
        <taxon>Eukaryota</taxon>
        <taxon>Viridiplantae</taxon>
        <taxon>Streptophyta</taxon>
        <taxon>Embryophyta</taxon>
        <taxon>Tracheophyta</taxon>
        <taxon>Spermatophyta</taxon>
        <taxon>Magnoliopsida</taxon>
        <taxon>eudicotyledons</taxon>
        <taxon>Gunneridae</taxon>
        <taxon>Pentapetalae</taxon>
        <taxon>asterids</taxon>
        <taxon>lamiids</taxon>
        <taxon>Lamiales</taxon>
        <taxon>Lamiaceae</taxon>
        <taxon>Nepetoideae</taxon>
        <taxon>Mentheae</taxon>
        <taxon>Salviinae</taxon>
        <taxon>Salvia</taxon>
        <taxon>Salvia subgen. Calosphace</taxon>
        <taxon>core Calosphace</taxon>
    </lineage>
</organism>
<reference evidence="2" key="2">
    <citation type="submission" date="2020-08" db="EMBL/GenBank/DDBJ databases">
        <title>Plant Genome Project.</title>
        <authorList>
            <person name="Zhang R.-G."/>
        </authorList>
    </citation>
    <scope>NUCLEOTIDE SEQUENCE</scope>
    <source>
        <strain evidence="2">Huo1</strain>
        <tissue evidence="2">Leaf</tissue>
    </source>
</reference>
<evidence type="ECO:0000313" key="2">
    <source>
        <dbReference type="EMBL" id="KAG6385846.1"/>
    </source>
</evidence>
<gene>
    <name evidence="2" type="ORF">SASPL_154727</name>
</gene>
<keyword evidence="3" id="KW-1185">Reference proteome</keyword>
<feature type="compositionally biased region" description="Basic and acidic residues" evidence="1">
    <location>
        <begin position="60"/>
        <end position="69"/>
    </location>
</feature>
<name>A0A8X8W122_SALSN</name>
<proteinExistence type="predicted"/>
<accession>A0A8X8W122</accession>
<dbReference type="EMBL" id="PNBA02000022">
    <property type="protein sequence ID" value="KAG6385846.1"/>
    <property type="molecule type" value="Genomic_DNA"/>
</dbReference>
<feature type="region of interest" description="Disordered" evidence="1">
    <location>
        <begin position="37"/>
        <end position="69"/>
    </location>
</feature>
<dbReference type="AlphaFoldDB" id="A0A8X8W122"/>
<protein>
    <submittedName>
        <fullName evidence="2">Uncharacterized protein</fullName>
    </submittedName>
</protein>
<comment type="caution">
    <text evidence="2">The sequence shown here is derived from an EMBL/GenBank/DDBJ whole genome shotgun (WGS) entry which is preliminary data.</text>
</comment>
<evidence type="ECO:0000313" key="3">
    <source>
        <dbReference type="Proteomes" id="UP000298416"/>
    </source>
</evidence>
<evidence type="ECO:0000256" key="1">
    <source>
        <dbReference type="SAM" id="MobiDB-lite"/>
    </source>
</evidence>
<reference evidence="2" key="1">
    <citation type="submission" date="2018-01" db="EMBL/GenBank/DDBJ databases">
        <authorList>
            <person name="Mao J.F."/>
        </authorList>
    </citation>
    <scope>NUCLEOTIDE SEQUENCE</scope>
    <source>
        <strain evidence="2">Huo1</strain>
        <tissue evidence="2">Leaf</tissue>
    </source>
</reference>
<dbReference type="Proteomes" id="UP000298416">
    <property type="component" value="Unassembled WGS sequence"/>
</dbReference>
<sequence>MGSGLVWGAKLNSRVHRLKELNCFGIPQEGRRLRNLRFGGDGGGAEEESKSVGENGVMGESREGKRNVHGELSTSLDNEGVFASIASNEIVPPSKVPQGGKVALNVDHSGRGNTSRNTAKACGHGMKIRQRLSCWVSKQKCKVYGHEIVAFLGDELYLRQRSRIWGGVENIEAVAYCACSQLACGSQCNENDYHLSFEDLPFDSNTLVPENPS</sequence>